<dbReference type="AlphaFoldDB" id="A0A6J8DM34"/>
<organism evidence="3 4">
    <name type="scientific">Mytilus coruscus</name>
    <name type="common">Sea mussel</name>
    <dbReference type="NCBI Taxonomy" id="42192"/>
    <lineage>
        <taxon>Eukaryota</taxon>
        <taxon>Metazoa</taxon>
        <taxon>Spiralia</taxon>
        <taxon>Lophotrochozoa</taxon>
        <taxon>Mollusca</taxon>
        <taxon>Bivalvia</taxon>
        <taxon>Autobranchia</taxon>
        <taxon>Pteriomorphia</taxon>
        <taxon>Mytilida</taxon>
        <taxon>Mytiloidea</taxon>
        <taxon>Mytilidae</taxon>
        <taxon>Mytilinae</taxon>
        <taxon>Mytilus</taxon>
    </lineage>
</organism>
<dbReference type="EMBL" id="CACVKT020007607">
    <property type="protein sequence ID" value="CAC5408797.1"/>
    <property type="molecule type" value="Genomic_DNA"/>
</dbReference>
<gene>
    <name evidence="3" type="ORF">MCOR_42163</name>
</gene>
<evidence type="ECO:0000313" key="4">
    <source>
        <dbReference type="Proteomes" id="UP000507470"/>
    </source>
</evidence>
<dbReference type="Proteomes" id="UP000507470">
    <property type="component" value="Unassembled WGS sequence"/>
</dbReference>
<keyword evidence="4" id="KW-1185">Reference proteome</keyword>
<evidence type="ECO:0000313" key="3">
    <source>
        <dbReference type="EMBL" id="CAC5408797.1"/>
    </source>
</evidence>
<sequence length="248" mass="28121">MNTLVVVILFAVMVTLATARGYDTYNRNQRSWDLLGSRGLNNGWNSRNLNNRWNSGWNGGHLTGGLNGGYRRHKRAATGYGSYDPYRSSHFDSGLGRLDRWGTNSGRRSRLGWRSNSRWSQRETMNTLVVVILFAVMVTLATARGYDTYNRNQRSWDLLGSRGLNNGWNSRNLNNGWNSGWNGGHLTGGLNGGYRRHKRAATGYGSYDPYRSSHFDSGLGRLDRWGTNLGRRSNLGWRSNSRWSQLGY</sequence>
<evidence type="ECO:0000256" key="1">
    <source>
        <dbReference type="SAM" id="Phobius"/>
    </source>
</evidence>
<keyword evidence="1" id="KW-0472">Membrane</keyword>
<feature type="chain" id="PRO_5026935550" evidence="2">
    <location>
        <begin position="20"/>
        <end position="248"/>
    </location>
</feature>
<keyword evidence="2" id="KW-0732">Signal</keyword>
<keyword evidence="1" id="KW-1133">Transmembrane helix</keyword>
<dbReference type="OrthoDB" id="6196012at2759"/>
<name>A0A6J8DM34_MYTCO</name>
<keyword evidence="1" id="KW-0812">Transmembrane</keyword>
<proteinExistence type="predicted"/>
<feature type="transmembrane region" description="Helical" evidence="1">
    <location>
        <begin position="125"/>
        <end position="146"/>
    </location>
</feature>
<feature type="signal peptide" evidence="2">
    <location>
        <begin position="1"/>
        <end position="19"/>
    </location>
</feature>
<evidence type="ECO:0000256" key="2">
    <source>
        <dbReference type="SAM" id="SignalP"/>
    </source>
</evidence>
<accession>A0A6J8DM34</accession>
<reference evidence="3 4" key="1">
    <citation type="submission" date="2020-06" db="EMBL/GenBank/DDBJ databases">
        <authorList>
            <person name="Li R."/>
            <person name="Bekaert M."/>
        </authorList>
    </citation>
    <scope>NUCLEOTIDE SEQUENCE [LARGE SCALE GENOMIC DNA]</scope>
    <source>
        <strain evidence="4">wild</strain>
    </source>
</reference>
<protein>
    <submittedName>
        <fullName evidence="3">Uncharacterized protein</fullName>
    </submittedName>
</protein>